<accession>A0ABT2PW85</accession>
<dbReference type="InterPro" id="IPR038765">
    <property type="entry name" value="Papain-like_cys_pep_sf"/>
</dbReference>
<evidence type="ECO:0000313" key="2">
    <source>
        <dbReference type="Proteomes" id="UP001209076"/>
    </source>
</evidence>
<dbReference type="Proteomes" id="UP001209076">
    <property type="component" value="Unassembled WGS sequence"/>
</dbReference>
<dbReference type="Gene3D" id="3.90.1720.10">
    <property type="entry name" value="endopeptidase domain like (from Nostoc punctiforme)"/>
    <property type="match status" value="1"/>
</dbReference>
<dbReference type="SUPFAM" id="SSF54001">
    <property type="entry name" value="Cysteine proteinases"/>
    <property type="match status" value="1"/>
</dbReference>
<gene>
    <name evidence="1" type="ORF">N7603_06020</name>
</gene>
<reference evidence="2" key="1">
    <citation type="submission" date="2023-07" db="EMBL/GenBank/DDBJ databases">
        <title>Novel Mycoplasma species identified in domestic and wild animals.</title>
        <authorList>
            <person name="Volokhov D.V."/>
            <person name="Furtak V.A."/>
            <person name="Zagorodnyaya T.A."/>
        </authorList>
    </citation>
    <scope>NUCLEOTIDE SEQUENCE [LARGE SCALE GENOMIC DNA]</scope>
    <source>
        <strain evidence="2">92-19</strain>
    </source>
</reference>
<organism evidence="1 2">
    <name type="scientific">Paracholeplasma vituli</name>
    <dbReference type="NCBI Taxonomy" id="69473"/>
    <lineage>
        <taxon>Bacteria</taxon>
        <taxon>Bacillati</taxon>
        <taxon>Mycoplasmatota</taxon>
        <taxon>Mollicutes</taxon>
        <taxon>Acholeplasmatales</taxon>
        <taxon>Acholeplasmataceae</taxon>
        <taxon>Paracholeplasma</taxon>
    </lineage>
</organism>
<evidence type="ECO:0000313" key="1">
    <source>
        <dbReference type="EMBL" id="MCU0105209.1"/>
    </source>
</evidence>
<protein>
    <submittedName>
        <fullName evidence="1">Uncharacterized protein</fullName>
    </submittedName>
</protein>
<dbReference type="EMBL" id="JAOEGN010000010">
    <property type="protein sequence ID" value="MCU0105209.1"/>
    <property type="molecule type" value="Genomic_DNA"/>
</dbReference>
<keyword evidence="2" id="KW-1185">Reference proteome</keyword>
<comment type="caution">
    <text evidence="1">The sequence shown here is derived from an EMBL/GenBank/DDBJ whole genome shotgun (WGS) entry which is preliminary data.</text>
</comment>
<proteinExistence type="predicted"/>
<dbReference type="RefSeq" id="WP_106720620.1">
    <property type="nucleotide sequence ID" value="NZ_JAOEGN010000010.1"/>
</dbReference>
<sequence>MKVKKIRKRFFLIVLILSVSIFLQGLNQNIKVNQLIRDFKERGIEGETVTIYFDNGMEEIRMYHPVERINEYEKADTRSLFYTTKDEPFIGKKGDIFVTQESPFPNIFGFHQLMSFFVGGHAALNNGNNQFIEAVGFPKDDESIFDIIKDPSDGTHDYSVGVRQSSTNYWMLPYFRGENDLSYPYYGSYYREKFVVLRVKNIDEEKLDQTMSYANEHLENRSLYNFLFIMDTKNKFYCTDFISRSYRYGLSKNSSDKNYPKTLNDNGFVTTVNDLILSKDTYITAYVENTDGIRHIYYLEDEGLTSNE</sequence>
<name>A0ABT2PW85_9MOLU</name>